<comment type="subcellular location">
    <subcellularLocation>
        <location evidence="1">Secreted</location>
    </subcellularLocation>
</comment>
<evidence type="ECO:0000313" key="4">
    <source>
        <dbReference type="EMBL" id="AYN68946.1"/>
    </source>
</evidence>
<name>A0A3G2L9L6_9FLAO</name>
<dbReference type="InterPro" id="IPR051398">
    <property type="entry name" value="Polysacch_Deacetylase"/>
</dbReference>
<dbReference type="InterPro" id="IPR011330">
    <property type="entry name" value="Glyco_hydro/deAcase_b/a-brl"/>
</dbReference>
<evidence type="ECO:0000259" key="3">
    <source>
        <dbReference type="PROSITE" id="PS51677"/>
    </source>
</evidence>
<dbReference type="EMBL" id="CP032050">
    <property type="protein sequence ID" value="AYN68946.1"/>
    <property type="molecule type" value="Genomic_DNA"/>
</dbReference>
<dbReference type="CDD" id="cd10918">
    <property type="entry name" value="CE4_NodB_like_5s_6s"/>
    <property type="match status" value="1"/>
</dbReference>
<evidence type="ECO:0000313" key="5">
    <source>
        <dbReference type="Proteomes" id="UP000276309"/>
    </source>
</evidence>
<dbReference type="PANTHER" id="PTHR34216">
    <property type="match status" value="1"/>
</dbReference>
<dbReference type="GO" id="GO:0016810">
    <property type="term" value="F:hydrolase activity, acting on carbon-nitrogen (but not peptide) bonds"/>
    <property type="evidence" value="ECO:0007669"/>
    <property type="project" value="InterPro"/>
</dbReference>
<dbReference type="Proteomes" id="UP000276309">
    <property type="component" value="Chromosome"/>
</dbReference>
<evidence type="ECO:0000256" key="1">
    <source>
        <dbReference type="ARBA" id="ARBA00004613"/>
    </source>
</evidence>
<dbReference type="PROSITE" id="PS51677">
    <property type="entry name" value="NODB"/>
    <property type="match status" value="1"/>
</dbReference>
<protein>
    <submittedName>
        <fullName evidence="4">Polysaccharide deacetylase family protein</fullName>
    </submittedName>
</protein>
<proteinExistence type="predicted"/>
<dbReference type="Pfam" id="PF01522">
    <property type="entry name" value="Polysacc_deac_1"/>
    <property type="match status" value="1"/>
</dbReference>
<dbReference type="OrthoDB" id="9795554at2"/>
<keyword evidence="5" id="KW-1185">Reference proteome</keyword>
<dbReference type="Gene3D" id="3.20.20.370">
    <property type="entry name" value="Glycoside hydrolase/deacetylase"/>
    <property type="match status" value="2"/>
</dbReference>
<evidence type="ECO:0000256" key="2">
    <source>
        <dbReference type="ARBA" id="ARBA00022729"/>
    </source>
</evidence>
<dbReference type="RefSeq" id="WP_121849957.1">
    <property type="nucleotide sequence ID" value="NZ_CP032050.1"/>
</dbReference>
<feature type="domain" description="NodB homology" evidence="3">
    <location>
        <begin position="30"/>
        <end position="235"/>
    </location>
</feature>
<keyword evidence="2" id="KW-0732">Signal</keyword>
<sequence>MSKSALLSTLLFLISLCCYSQIIKKPLPEKTVVLTFDDAPASQYSEVAPLLKKFKFGSTFYVCEFPPNYADSTLYMTWSQIKQLDDMGFEIGNHTHTHANVAKTDPKQFDQELGYIERKCDSLGIPLPDNFAYPGYGLNQKALHLLSDRKYKMARAGGSRAYNPTIDHPYLIPSWAPDSENETEIWKAIKSAEKGKIIVLTFHGVPDIEHPWVSVPVNLFEKYLDYLSENDYTVLSMRDLKEYIDFDNALKTIEPDLTRNLRN</sequence>
<dbReference type="GO" id="GO:0005975">
    <property type="term" value="P:carbohydrate metabolic process"/>
    <property type="evidence" value="ECO:0007669"/>
    <property type="project" value="InterPro"/>
</dbReference>
<gene>
    <name evidence="4" type="ORF">D1013_16950</name>
</gene>
<accession>A0A3G2L9L6</accession>
<dbReference type="KEGG" id="emar:D1013_16950"/>
<reference evidence="4 5" key="1">
    <citation type="submission" date="2018-08" db="EMBL/GenBank/DDBJ databases">
        <title>The reduced genetic potential of extracellular carbohydrate catabolism in Euzebyella marina RN62, a Flavobacteriia bacterium isolated from the hadal water.</title>
        <authorList>
            <person name="Xue C."/>
        </authorList>
    </citation>
    <scope>NUCLEOTIDE SEQUENCE [LARGE SCALE GENOMIC DNA]</scope>
    <source>
        <strain evidence="4 5">RN62</strain>
    </source>
</reference>
<dbReference type="AlphaFoldDB" id="A0A3G2L9L6"/>
<dbReference type="SUPFAM" id="SSF88713">
    <property type="entry name" value="Glycoside hydrolase/deacetylase"/>
    <property type="match status" value="1"/>
</dbReference>
<dbReference type="InterPro" id="IPR002509">
    <property type="entry name" value="NODB_dom"/>
</dbReference>
<organism evidence="4 5">
    <name type="scientific">Euzebyella marina</name>
    <dbReference type="NCBI Taxonomy" id="1761453"/>
    <lineage>
        <taxon>Bacteria</taxon>
        <taxon>Pseudomonadati</taxon>
        <taxon>Bacteroidota</taxon>
        <taxon>Flavobacteriia</taxon>
        <taxon>Flavobacteriales</taxon>
        <taxon>Flavobacteriaceae</taxon>
        <taxon>Euzebyella</taxon>
    </lineage>
</organism>
<dbReference type="PANTHER" id="PTHR34216:SF3">
    <property type="entry name" value="POLY-BETA-1,6-N-ACETYL-D-GLUCOSAMINE N-DEACETYLASE"/>
    <property type="match status" value="1"/>
</dbReference>
<dbReference type="GO" id="GO:0005576">
    <property type="term" value="C:extracellular region"/>
    <property type="evidence" value="ECO:0007669"/>
    <property type="project" value="UniProtKB-SubCell"/>
</dbReference>